<keyword evidence="2 4" id="KW-0732">Signal</keyword>
<evidence type="ECO:0000259" key="5">
    <source>
        <dbReference type="Pfam" id="PF16706"/>
    </source>
</evidence>
<evidence type="ECO:0000313" key="6">
    <source>
        <dbReference type="EMBL" id="KAH0626445.1"/>
    </source>
</evidence>
<feature type="transmembrane region" description="Helical" evidence="3">
    <location>
        <begin position="287"/>
        <end position="306"/>
    </location>
</feature>
<protein>
    <recommendedName>
        <fullName evidence="5">Izumo protein immunoglobulin domain-containing protein</fullName>
    </recommendedName>
</protein>
<feature type="chain" id="PRO_5046969480" description="Izumo protein immunoglobulin domain-containing protein" evidence="4">
    <location>
        <begin position="20"/>
        <end position="307"/>
    </location>
</feature>
<evidence type="ECO:0000256" key="4">
    <source>
        <dbReference type="SAM" id="SignalP"/>
    </source>
</evidence>
<dbReference type="Pfam" id="PF15005">
    <property type="entry name" value="IZUMO"/>
    <property type="match status" value="1"/>
</dbReference>
<feature type="signal peptide" evidence="4">
    <location>
        <begin position="1"/>
        <end position="19"/>
    </location>
</feature>
<dbReference type="InterPro" id="IPR029389">
    <property type="entry name" value="IZUMO"/>
</dbReference>
<dbReference type="PANTHER" id="PTHR35540">
    <property type="entry name" value="IZUMO SPERM-EGG FUSION PROTEIN 1"/>
    <property type="match status" value="1"/>
</dbReference>
<keyword evidence="3" id="KW-0472">Membrane</keyword>
<gene>
    <name evidence="6" type="ORF">JD844_001423</name>
</gene>
<accession>A0ABQ7T9M4</accession>
<comment type="caution">
    <text evidence="6">The sequence shown here is derived from an EMBL/GenBank/DDBJ whole genome shotgun (WGS) entry which is preliminary data.</text>
</comment>
<dbReference type="Pfam" id="PF16706">
    <property type="entry name" value="Izumo-Ig"/>
    <property type="match status" value="1"/>
</dbReference>
<sequence length="307" mass="35184">MISWLVFWLIAQSIARSQGCLKCSKEAMALKKEFTDHFLEKKLRREPDLKKNLKKLVDDAIEGLSHQRIDPEKYMAMIDETTLGILATHFKRYMNRIMESDFEDGQLFNEVNWSLQKLLATFQEIMPTITKLHCSNECGVMMYVSTNCFNCITRSHTCNKGIYCGERRVQVEMDEDLILDCALRWHKASHGVKKYRFYRVVNGKEQVMTTGEDSFLVKKEANSNDTGRYRCEMLDPEGHLSSRLDFHVVVLSPVGKTTWFTRPHLTTMEGSLALGVSSRAPPPQEDWTAWIVIACTGGLLFLVVAAL</sequence>
<dbReference type="PANTHER" id="PTHR35540:SF1">
    <property type="entry name" value="IZUMO SPERM-EGG FUSION PROTEIN 1"/>
    <property type="match status" value="1"/>
</dbReference>
<dbReference type="SUPFAM" id="SSF48726">
    <property type="entry name" value="Immunoglobulin"/>
    <property type="match status" value="1"/>
</dbReference>
<keyword evidence="3" id="KW-1133">Transmembrane helix</keyword>
<evidence type="ECO:0000313" key="7">
    <source>
        <dbReference type="Proteomes" id="UP000826234"/>
    </source>
</evidence>
<feature type="domain" description="Izumo protein immunoglobulin" evidence="5">
    <location>
        <begin position="167"/>
        <end position="251"/>
    </location>
</feature>
<reference evidence="6 7" key="1">
    <citation type="journal article" date="2022" name="Gigascience">
        <title>A chromosome-level genome assembly and annotation of the desert horned lizard, Phrynosoma platyrhinos, provides insight into chromosomal rearrangements among reptiles.</title>
        <authorList>
            <person name="Koochekian N."/>
            <person name="Ascanio A."/>
            <person name="Farleigh K."/>
            <person name="Card D.C."/>
            <person name="Schield D.R."/>
            <person name="Castoe T.A."/>
            <person name="Jezkova T."/>
        </authorList>
    </citation>
    <scope>NUCLEOTIDE SEQUENCE [LARGE SCALE GENOMIC DNA]</scope>
    <source>
        <strain evidence="6">NK-2021</strain>
    </source>
</reference>
<name>A0ABQ7T9M4_PHRPL</name>
<dbReference type="EMBL" id="JAIPUX010000521">
    <property type="protein sequence ID" value="KAH0626445.1"/>
    <property type="molecule type" value="Genomic_DNA"/>
</dbReference>
<organism evidence="6 7">
    <name type="scientific">Phrynosoma platyrhinos</name>
    <name type="common">Desert horned lizard</name>
    <dbReference type="NCBI Taxonomy" id="52577"/>
    <lineage>
        <taxon>Eukaryota</taxon>
        <taxon>Metazoa</taxon>
        <taxon>Chordata</taxon>
        <taxon>Craniata</taxon>
        <taxon>Vertebrata</taxon>
        <taxon>Euteleostomi</taxon>
        <taxon>Lepidosauria</taxon>
        <taxon>Squamata</taxon>
        <taxon>Bifurcata</taxon>
        <taxon>Unidentata</taxon>
        <taxon>Episquamata</taxon>
        <taxon>Toxicofera</taxon>
        <taxon>Iguania</taxon>
        <taxon>Phrynosomatidae</taxon>
        <taxon>Phrynosomatinae</taxon>
        <taxon>Phrynosoma</taxon>
    </lineage>
</organism>
<comment type="similarity">
    <text evidence="1">Belongs to the Izumo family.</text>
</comment>
<dbReference type="InterPro" id="IPR036179">
    <property type="entry name" value="Ig-like_dom_sf"/>
</dbReference>
<dbReference type="InterPro" id="IPR032699">
    <property type="entry name" value="Izumo-Ig"/>
</dbReference>
<keyword evidence="7" id="KW-1185">Reference proteome</keyword>
<evidence type="ECO:0000256" key="3">
    <source>
        <dbReference type="SAM" id="Phobius"/>
    </source>
</evidence>
<proteinExistence type="inferred from homology"/>
<evidence type="ECO:0000256" key="1">
    <source>
        <dbReference type="ARBA" id="ARBA00009633"/>
    </source>
</evidence>
<dbReference type="InterPro" id="IPR032700">
    <property type="entry name" value="IZUMO1"/>
</dbReference>
<dbReference type="Proteomes" id="UP000826234">
    <property type="component" value="Unassembled WGS sequence"/>
</dbReference>
<evidence type="ECO:0000256" key="2">
    <source>
        <dbReference type="ARBA" id="ARBA00022729"/>
    </source>
</evidence>
<keyword evidence="3" id="KW-0812">Transmembrane</keyword>